<dbReference type="EMBL" id="CARXXK010000002">
    <property type="protein sequence ID" value="CAI6352466.1"/>
    <property type="molecule type" value="Genomic_DNA"/>
</dbReference>
<gene>
    <name evidence="1" type="ORF">MEUPH1_LOCUS8705</name>
</gene>
<keyword evidence="2" id="KW-1185">Reference proteome</keyword>
<comment type="caution">
    <text evidence="1">The sequence shown here is derived from an EMBL/GenBank/DDBJ whole genome shotgun (WGS) entry which is preliminary data.</text>
</comment>
<evidence type="ECO:0000313" key="2">
    <source>
        <dbReference type="Proteomes" id="UP001160148"/>
    </source>
</evidence>
<protein>
    <submittedName>
        <fullName evidence="1">Uncharacterized protein</fullName>
    </submittedName>
</protein>
<sequence length="123" mass="13967">MKQIQCFETNEHLISDLKQIPNSVKLPNGWYFHCDEVALSYFCIKNVKTDIIKATVEKQVIINFEESQITSYIKDKLITEDVLGIAKIAFSQNISHIQHLVDVINSTYVCTGGPSVINYPGLY</sequence>
<proteinExistence type="predicted"/>
<accession>A0AAV0W9Z0</accession>
<organism evidence="1 2">
    <name type="scientific">Macrosiphum euphorbiae</name>
    <name type="common">potato aphid</name>
    <dbReference type="NCBI Taxonomy" id="13131"/>
    <lineage>
        <taxon>Eukaryota</taxon>
        <taxon>Metazoa</taxon>
        <taxon>Ecdysozoa</taxon>
        <taxon>Arthropoda</taxon>
        <taxon>Hexapoda</taxon>
        <taxon>Insecta</taxon>
        <taxon>Pterygota</taxon>
        <taxon>Neoptera</taxon>
        <taxon>Paraneoptera</taxon>
        <taxon>Hemiptera</taxon>
        <taxon>Sternorrhyncha</taxon>
        <taxon>Aphidomorpha</taxon>
        <taxon>Aphidoidea</taxon>
        <taxon>Aphididae</taxon>
        <taxon>Macrosiphini</taxon>
        <taxon>Macrosiphum</taxon>
    </lineage>
</organism>
<name>A0AAV0W9Z0_9HEMI</name>
<reference evidence="1 2" key="1">
    <citation type="submission" date="2023-01" db="EMBL/GenBank/DDBJ databases">
        <authorList>
            <person name="Whitehead M."/>
        </authorList>
    </citation>
    <scope>NUCLEOTIDE SEQUENCE [LARGE SCALE GENOMIC DNA]</scope>
</reference>
<dbReference type="AlphaFoldDB" id="A0AAV0W9Z0"/>
<evidence type="ECO:0000313" key="1">
    <source>
        <dbReference type="EMBL" id="CAI6352466.1"/>
    </source>
</evidence>
<dbReference type="Proteomes" id="UP001160148">
    <property type="component" value="Unassembled WGS sequence"/>
</dbReference>